<dbReference type="InterPro" id="IPR002355">
    <property type="entry name" value="Cu_oxidase_Cu_BS"/>
</dbReference>
<feature type="domain" description="Plastocyanin-like" evidence="14">
    <location>
        <begin position="162"/>
        <end position="310"/>
    </location>
</feature>
<keyword evidence="8 13" id="KW-0677">Repeat</keyword>
<evidence type="ECO:0000259" key="14">
    <source>
        <dbReference type="Pfam" id="PF00394"/>
    </source>
</evidence>
<keyword evidence="11" id="KW-0325">Glycoprotein</keyword>
<proteinExistence type="inferred from homology"/>
<comment type="subcellular location">
    <subcellularLocation>
        <location evidence="2 13">Secreted</location>
        <location evidence="2 13">Extracellular space</location>
        <location evidence="2 13">Apoplast</location>
    </subcellularLocation>
</comment>
<dbReference type="CDD" id="cd13875">
    <property type="entry name" value="CuRO_2_LCC_plant"/>
    <property type="match status" value="1"/>
</dbReference>
<comment type="cofactor">
    <cofactor evidence="13">
        <name>Cu cation</name>
        <dbReference type="ChEBI" id="CHEBI:23378"/>
    </cofactor>
    <text evidence="13">Binds 4 Cu cations per monomer.</text>
</comment>
<dbReference type="Pfam" id="PF00394">
    <property type="entry name" value="Cu-oxidase"/>
    <property type="match status" value="1"/>
</dbReference>
<name>A0ABQ9LJU2_HEVBR</name>
<dbReference type="Gene3D" id="2.60.40.420">
    <property type="entry name" value="Cupredoxins - blue copper proteins"/>
    <property type="match status" value="3"/>
</dbReference>
<evidence type="ECO:0000256" key="2">
    <source>
        <dbReference type="ARBA" id="ARBA00004271"/>
    </source>
</evidence>
<dbReference type="InterPro" id="IPR011707">
    <property type="entry name" value="Cu-oxidase-like_N"/>
</dbReference>
<dbReference type="PROSITE" id="PS00080">
    <property type="entry name" value="MULTICOPPER_OXIDASE2"/>
    <property type="match status" value="1"/>
</dbReference>
<evidence type="ECO:0000313" key="18">
    <source>
        <dbReference type="Proteomes" id="UP001174677"/>
    </source>
</evidence>
<evidence type="ECO:0000256" key="7">
    <source>
        <dbReference type="ARBA" id="ARBA00022723"/>
    </source>
</evidence>
<dbReference type="Pfam" id="PF07731">
    <property type="entry name" value="Cu-oxidase_2"/>
    <property type="match status" value="1"/>
</dbReference>
<dbReference type="SUPFAM" id="SSF49503">
    <property type="entry name" value="Cupredoxins"/>
    <property type="match status" value="3"/>
</dbReference>
<dbReference type="EC" id="1.10.3.2" evidence="4 13"/>
<evidence type="ECO:0000256" key="1">
    <source>
        <dbReference type="ARBA" id="ARBA00000349"/>
    </source>
</evidence>
<dbReference type="InterPro" id="IPR011706">
    <property type="entry name" value="Cu-oxidase_C"/>
</dbReference>
<accession>A0ABQ9LJU2</accession>
<evidence type="ECO:0000259" key="15">
    <source>
        <dbReference type="Pfam" id="PF07731"/>
    </source>
</evidence>
<evidence type="ECO:0000256" key="12">
    <source>
        <dbReference type="ARBA" id="ARBA00023185"/>
    </source>
</evidence>
<dbReference type="Proteomes" id="UP001174677">
    <property type="component" value="Chromosome 12"/>
</dbReference>
<dbReference type="InterPro" id="IPR034288">
    <property type="entry name" value="CuRO_1_LCC"/>
</dbReference>
<dbReference type="PANTHER" id="PTHR11709:SF475">
    <property type="entry name" value="LACCASE"/>
    <property type="match status" value="1"/>
</dbReference>
<dbReference type="InterPro" id="IPR017761">
    <property type="entry name" value="Laccase"/>
</dbReference>
<evidence type="ECO:0000256" key="8">
    <source>
        <dbReference type="ARBA" id="ARBA00022737"/>
    </source>
</evidence>
<comment type="caution">
    <text evidence="17">The sequence shown here is derived from an EMBL/GenBank/DDBJ whole genome shotgun (WGS) entry which is preliminary data.</text>
</comment>
<comment type="catalytic activity">
    <reaction evidence="1 13">
        <text>4 hydroquinone + O2 = 4 benzosemiquinone + 2 H2O</text>
        <dbReference type="Rhea" id="RHEA:11276"/>
        <dbReference type="ChEBI" id="CHEBI:15377"/>
        <dbReference type="ChEBI" id="CHEBI:15379"/>
        <dbReference type="ChEBI" id="CHEBI:17594"/>
        <dbReference type="ChEBI" id="CHEBI:17977"/>
        <dbReference type="EC" id="1.10.3.2"/>
    </reaction>
</comment>
<comment type="function">
    <text evidence="13">Lignin degradation and detoxification of lignin-derived products.</text>
</comment>
<keyword evidence="7 13" id="KW-0479">Metal-binding</keyword>
<dbReference type="CDD" id="cd13849">
    <property type="entry name" value="CuRO_1_LCC_plant"/>
    <property type="match status" value="1"/>
</dbReference>
<evidence type="ECO:0000259" key="16">
    <source>
        <dbReference type="Pfam" id="PF07732"/>
    </source>
</evidence>
<dbReference type="InterPro" id="IPR034285">
    <property type="entry name" value="CuRO_2_LCC"/>
</dbReference>
<gene>
    <name evidence="17" type="ORF">P3X46_021881</name>
</gene>
<keyword evidence="6 13" id="KW-0964">Secreted</keyword>
<dbReference type="InterPro" id="IPR008972">
    <property type="entry name" value="Cupredoxin"/>
</dbReference>
<dbReference type="PANTHER" id="PTHR11709">
    <property type="entry name" value="MULTI-COPPER OXIDASE"/>
    <property type="match status" value="1"/>
</dbReference>
<sequence length="573" mass="63762">MGSLKKKNFMLICLMFLHILVLCMAQGQVHHYDFVLKETNFTKLCSTKSMLTVNDSFPGPVITVRRGDLVYFNVHNQGKYGVTIHWHGVKQPRNPWSDGPENVTQCPIQPATNFTQEIILSDEEGTLWWHAHSDWSRATVHGAFVILPPDGKYPFPQPDFEQIIVLGTWYKGDVMAIYDDAVASGGNPNISDAHTINGFTGNSTDCPTEETFTMRVSYGKTYLLRIVNAVMNEERFFGIANHNLTLVGMDGAYTQPLITDYLMITPGQTMDVLFTANQTLSQYYMLSTAYFDGFAEFDNTSAKGIIEYIGNYTPPSTIPSPTLPELRNATAALNFTASLKSLATPQHPINVPKNITRHIFIAISLNVLPCLPAGRTCKGPPVNNTETIISASLNNISFSTPKIDILEAYYRNINNVFTKDFPDSPELFNFTGDVTNISQYTTQGTKVIMINYGEAVEIVLQGTAIQSPENHPMHLHGYSFYVVGIGSGNFNNFSDPENYNLVNPPEVNTIGVPKSGWVAIRFFANNPGVWFMHCHLERHATWGMDTVLIVKNGSTPETSIRKPPAYMPPCPKS</sequence>
<dbReference type="EMBL" id="JARPOI010000012">
    <property type="protein sequence ID" value="KAJ9167215.1"/>
    <property type="molecule type" value="Genomic_DNA"/>
</dbReference>
<keyword evidence="13" id="KW-0732">Signal</keyword>
<dbReference type="InterPro" id="IPR033138">
    <property type="entry name" value="Cu_oxidase_CS"/>
</dbReference>
<dbReference type="PROSITE" id="PS00079">
    <property type="entry name" value="MULTICOPPER_OXIDASE1"/>
    <property type="match status" value="1"/>
</dbReference>
<keyword evidence="18" id="KW-1185">Reference proteome</keyword>
<reference evidence="17 18" key="1">
    <citation type="journal article" date="2023" name="Plant Biotechnol. J.">
        <title>Chromosome-level wild Hevea brasiliensis genome provides new tools for genomic-assisted breeding and valuable loci to elevate rubber yield.</title>
        <authorList>
            <person name="Cheng H."/>
            <person name="Song X."/>
            <person name="Hu Y."/>
            <person name="Wu T."/>
            <person name="Yang Q."/>
            <person name="An Z."/>
            <person name="Feng S."/>
            <person name="Deng Z."/>
            <person name="Wu W."/>
            <person name="Zeng X."/>
            <person name="Tu M."/>
            <person name="Wang X."/>
            <person name="Huang H."/>
        </authorList>
    </citation>
    <scope>NUCLEOTIDE SEQUENCE [LARGE SCALE GENOMIC DNA]</scope>
    <source>
        <strain evidence="17">MT/VB/25A 57/8</strain>
    </source>
</reference>
<dbReference type="InterPro" id="IPR001117">
    <property type="entry name" value="Cu-oxidase_2nd"/>
</dbReference>
<evidence type="ECO:0000256" key="3">
    <source>
        <dbReference type="ARBA" id="ARBA00010609"/>
    </source>
</evidence>
<dbReference type="CDD" id="cd13897">
    <property type="entry name" value="CuRO_3_LCC_plant"/>
    <property type="match status" value="1"/>
</dbReference>
<protein>
    <recommendedName>
        <fullName evidence="4 13">Laccase</fullName>
        <ecNumber evidence="4 13">1.10.3.2</ecNumber>
    </recommendedName>
    <alternativeName>
        <fullName evidence="13">Benzenediol:oxygen oxidoreductase</fullName>
    </alternativeName>
    <alternativeName>
        <fullName evidence="13">Diphenol oxidase</fullName>
    </alternativeName>
    <alternativeName>
        <fullName evidence="13">Urishiol oxidase</fullName>
    </alternativeName>
</protein>
<dbReference type="Pfam" id="PF07732">
    <property type="entry name" value="Cu-oxidase_3"/>
    <property type="match status" value="1"/>
</dbReference>
<evidence type="ECO:0000256" key="11">
    <source>
        <dbReference type="ARBA" id="ARBA00023180"/>
    </source>
</evidence>
<comment type="similarity">
    <text evidence="3 13">Belongs to the multicopper oxidase family.</text>
</comment>
<keyword evidence="10 13" id="KW-0186">Copper</keyword>
<evidence type="ECO:0000256" key="5">
    <source>
        <dbReference type="ARBA" id="ARBA00022523"/>
    </source>
</evidence>
<organism evidence="17 18">
    <name type="scientific">Hevea brasiliensis</name>
    <name type="common">Para rubber tree</name>
    <name type="synonym">Siphonia brasiliensis</name>
    <dbReference type="NCBI Taxonomy" id="3981"/>
    <lineage>
        <taxon>Eukaryota</taxon>
        <taxon>Viridiplantae</taxon>
        <taxon>Streptophyta</taxon>
        <taxon>Embryophyta</taxon>
        <taxon>Tracheophyta</taxon>
        <taxon>Spermatophyta</taxon>
        <taxon>Magnoliopsida</taxon>
        <taxon>eudicotyledons</taxon>
        <taxon>Gunneridae</taxon>
        <taxon>Pentapetalae</taxon>
        <taxon>rosids</taxon>
        <taxon>fabids</taxon>
        <taxon>Malpighiales</taxon>
        <taxon>Euphorbiaceae</taxon>
        <taxon>Crotonoideae</taxon>
        <taxon>Micrandreae</taxon>
        <taxon>Hevea</taxon>
    </lineage>
</organism>
<dbReference type="NCBIfam" id="TIGR03389">
    <property type="entry name" value="laccase"/>
    <property type="match status" value="1"/>
</dbReference>
<feature type="domain" description="Plastocyanin-like" evidence="15">
    <location>
        <begin position="422"/>
        <end position="553"/>
    </location>
</feature>
<keyword evidence="5 13" id="KW-0052">Apoplast</keyword>
<keyword evidence="9 13" id="KW-0560">Oxidoreductase</keyword>
<feature type="signal peptide" evidence="13">
    <location>
        <begin position="1"/>
        <end position="25"/>
    </location>
</feature>
<feature type="chain" id="PRO_5044976911" description="Laccase" evidence="13">
    <location>
        <begin position="26"/>
        <end position="573"/>
    </location>
</feature>
<evidence type="ECO:0000256" key="10">
    <source>
        <dbReference type="ARBA" id="ARBA00023008"/>
    </source>
</evidence>
<evidence type="ECO:0000256" key="4">
    <source>
        <dbReference type="ARBA" id="ARBA00012297"/>
    </source>
</evidence>
<evidence type="ECO:0000256" key="6">
    <source>
        <dbReference type="ARBA" id="ARBA00022525"/>
    </source>
</evidence>
<dbReference type="InterPro" id="IPR034289">
    <property type="entry name" value="CuRO_3_LCC"/>
</dbReference>
<feature type="domain" description="Plastocyanin-like" evidence="16">
    <location>
        <begin position="37"/>
        <end position="149"/>
    </location>
</feature>
<evidence type="ECO:0000256" key="13">
    <source>
        <dbReference type="RuleBase" id="RU361119"/>
    </source>
</evidence>
<keyword evidence="12 13" id="KW-0439">Lignin degradation</keyword>
<evidence type="ECO:0000256" key="9">
    <source>
        <dbReference type="ARBA" id="ARBA00023002"/>
    </source>
</evidence>
<dbReference type="InterPro" id="IPR045087">
    <property type="entry name" value="Cu-oxidase_fam"/>
</dbReference>
<evidence type="ECO:0000313" key="17">
    <source>
        <dbReference type="EMBL" id="KAJ9167215.1"/>
    </source>
</evidence>